<organism evidence="5 6">
    <name type="scientific">Mycobacterium ulcerans str. Harvey</name>
    <dbReference type="NCBI Taxonomy" id="1299332"/>
    <lineage>
        <taxon>Bacteria</taxon>
        <taxon>Bacillati</taxon>
        <taxon>Actinomycetota</taxon>
        <taxon>Actinomycetes</taxon>
        <taxon>Mycobacteriales</taxon>
        <taxon>Mycobacteriaceae</taxon>
        <taxon>Mycobacterium</taxon>
        <taxon>Mycobacterium ulcerans group</taxon>
    </lineage>
</organism>
<proteinExistence type="predicted"/>
<evidence type="ECO:0000313" key="6">
    <source>
        <dbReference type="Proteomes" id="UP000020681"/>
    </source>
</evidence>
<dbReference type="PANTHER" id="PTHR43775">
    <property type="entry name" value="FATTY ACID SYNTHASE"/>
    <property type="match status" value="1"/>
</dbReference>
<dbReference type="SMART" id="SM01294">
    <property type="entry name" value="PKS_PP_betabranch"/>
    <property type="match status" value="1"/>
</dbReference>
<dbReference type="Gene3D" id="3.40.50.720">
    <property type="entry name" value="NAD(P)-binding Rossmann-like Domain"/>
    <property type="match status" value="1"/>
</dbReference>
<dbReference type="PANTHER" id="PTHR43775:SF51">
    <property type="entry name" value="INACTIVE PHENOLPHTHIOCEROL SYNTHESIS POLYKETIDE SYNTHASE TYPE I PKS1-RELATED"/>
    <property type="match status" value="1"/>
</dbReference>
<dbReference type="InterPro" id="IPR029058">
    <property type="entry name" value="AB_hydrolase_fold"/>
</dbReference>
<evidence type="ECO:0000313" key="5">
    <source>
        <dbReference type="EMBL" id="EUA85090.1"/>
    </source>
</evidence>
<dbReference type="InterPro" id="IPR036291">
    <property type="entry name" value="NAD(P)-bd_dom_sf"/>
</dbReference>
<keyword evidence="2" id="KW-0597">Phosphoprotein</keyword>
<feature type="domain" description="Carrier" evidence="4">
    <location>
        <begin position="285"/>
        <end position="360"/>
    </location>
</feature>
<dbReference type="SUPFAM" id="SSF53474">
    <property type="entry name" value="alpha/beta-Hydrolases"/>
    <property type="match status" value="1"/>
</dbReference>
<name>A0ABP3A0B7_MYCUL</name>
<sequence length="620" mass="65805">MVVDPEGTVLITGGTGTLGALFAEHLVSAHGVRHLLLTSRRGPQAHGATDLQQRLTDLGAHVTITACDISDPEALAALVNSVPTQHRLTAVVHTAAVLADTPVTELTGDQLDQVLAPKIDAAWQLHQLTYEHNLSAFIMFSSMAGMIGSPGQGNYAAANTALDALADYRHRLGLPATSLAWGYWQTHTGLTAHLTDVDLARMTRLGLMPIATSHGLALFDAALATGQPVSIPAPINTHTLARHARDNTLAPILSALITTPRRRAASAATDLAARLNGLSPQQQQQTLATLVAAATATVLGHHTPESISPATAFKDLGIDSLTALELRNTLTHNTGLDLPPTLIFNHPTPTALTQHLHTRLTQSHTPVGPIASLLSHAIDEGKFRAGADLLMAASNLNQSFSNMAELNQLPAVTDIADASPDGLLTLICISTSENEYARLAAANIHSLTFAEIAAPGFYDAQLPNSIETSAEALATAITGAYANTSIVLVAHSIVCELAQATMTRLQDADIDLVGLVLLDPLEGTNSTEDYVETVLTRIEHINAPRVGVDGYLAALGRYLQFHEDRRIPIPETRHMTLHSDTKIDRAQTPMNLLQDEAALTALKIGNWMNDVGVALSVNLE</sequence>
<evidence type="ECO:0000256" key="2">
    <source>
        <dbReference type="ARBA" id="ARBA00022553"/>
    </source>
</evidence>
<dbReference type="Proteomes" id="UP000020681">
    <property type="component" value="Unassembled WGS sequence"/>
</dbReference>
<dbReference type="InterPro" id="IPR057326">
    <property type="entry name" value="KR_dom"/>
</dbReference>
<evidence type="ECO:0000256" key="1">
    <source>
        <dbReference type="ARBA" id="ARBA00022450"/>
    </source>
</evidence>
<reference evidence="5 6" key="1">
    <citation type="submission" date="2014-01" db="EMBL/GenBank/DDBJ databases">
        <authorList>
            <person name="Dobos K."/>
            <person name="Lenaerts A."/>
            <person name="Ordway D."/>
            <person name="DeGroote M.A."/>
            <person name="Parker T."/>
            <person name="Sizemore C."/>
            <person name="Tallon L.J."/>
            <person name="Sadzewicz L.K."/>
            <person name="Sengamalay N."/>
            <person name="Fraser C.M."/>
            <person name="Hine E."/>
            <person name="Shefchek K.A."/>
            <person name="Das S.P."/>
            <person name="Tettelin H."/>
        </authorList>
    </citation>
    <scope>NUCLEOTIDE SEQUENCE [LARGE SCALE GENOMIC DNA]</scope>
    <source>
        <strain evidence="5 6">Harvey</strain>
    </source>
</reference>
<dbReference type="SMART" id="SM00823">
    <property type="entry name" value="PKS_PP"/>
    <property type="match status" value="1"/>
</dbReference>
<dbReference type="Gene3D" id="3.40.50.1820">
    <property type="entry name" value="alpha/beta hydrolase"/>
    <property type="match status" value="1"/>
</dbReference>
<dbReference type="Gene3D" id="1.10.1200.10">
    <property type="entry name" value="ACP-like"/>
    <property type="match status" value="1"/>
</dbReference>
<dbReference type="InterPro" id="IPR036736">
    <property type="entry name" value="ACP-like_sf"/>
</dbReference>
<gene>
    <name evidence="5" type="ORF">I551_8428</name>
</gene>
<keyword evidence="1" id="KW-0596">Phosphopantetheine</keyword>
<dbReference type="PROSITE" id="PS50075">
    <property type="entry name" value="CARRIER"/>
    <property type="match status" value="1"/>
</dbReference>
<dbReference type="Pfam" id="PF00550">
    <property type="entry name" value="PP-binding"/>
    <property type="match status" value="1"/>
</dbReference>
<evidence type="ECO:0000259" key="4">
    <source>
        <dbReference type="PROSITE" id="PS50075"/>
    </source>
</evidence>
<accession>A0ABP3A0B7</accession>
<dbReference type="EMBL" id="JAOL01000209">
    <property type="protein sequence ID" value="EUA85090.1"/>
    <property type="molecule type" value="Genomic_DNA"/>
</dbReference>
<dbReference type="InterPro" id="IPR020806">
    <property type="entry name" value="PKS_PP-bd"/>
</dbReference>
<dbReference type="SUPFAM" id="SSF51735">
    <property type="entry name" value="NAD(P)-binding Rossmann-fold domains"/>
    <property type="match status" value="1"/>
</dbReference>
<dbReference type="InterPro" id="IPR050091">
    <property type="entry name" value="PKS_NRPS_Biosynth_Enz"/>
</dbReference>
<keyword evidence="6" id="KW-1185">Reference proteome</keyword>
<comment type="caution">
    <text evidence="5">The sequence shown here is derived from an EMBL/GenBank/DDBJ whole genome shotgun (WGS) entry which is preliminary data.</text>
</comment>
<protein>
    <submittedName>
        <fullName evidence="5">Polysaccharide biosynthesis family protein</fullName>
    </submittedName>
</protein>
<dbReference type="SUPFAM" id="SSF47336">
    <property type="entry name" value="ACP-like"/>
    <property type="match status" value="1"/>
</dbReference>
<dbReference type="InterPro" id="IPR013968">
    <property type="entry name" value="PKS_KR"/>
</dbReference>
<dbReference type="CDD" id="cd08956">
    <property type="entry name" value="KR_3_FAS_SDR_x"/>
    <property type="match status" value="1"/>
</dbReference>
<evidence type="ECO:0000256" key="3">
    <source>
        <dbReference type="ARBA" id="ARBA00022679"/>
    </source>
</evidence>
<dbReference type="PROSITE" id="PS00012">
    <property type="entry name" value="PHOSPHOPANTETHEINE"/>
    <property type="match status" value="1"/>
</dbReference>
<dbReference type="SMART" id="SM00822">
    <property type="entry name" value="PKS_KR"/>
    <property type="match status" value="1"/>
</dbReference>
<keyword evidence="3" id="KW-0808">Transferase</keyword>
<dbReference type="InterPro" id="IPR006162">
    <property type="entry name" value="Ppantetheine_attach_site"/>
</dbReference>
<dbReference type="InterPro" id="IPR009081">
    <property type="entry name" value="PP-bd_ACP"/>
</dbReference>
<dbReference type="InterPro" id="IPR020802">
    <property type="entry name" value="TesA-like"/>
</dbReference>
<dbReference type="Pfam" id="PF08659">
    <property type="entry name" value="KR"/>
    <property type="match status" value="1"/>
</dbReference>
<dbReference type="SMART" id="SM00824">
    <property type="entry name" value="PKS_TE"/>
    <property type="match status" value="1"/>
</dbReference>